<evidence type="ECO:0000313" key="2">
    <source>
        <dbReference type="Proteomes" id="UP000178109"/>
    </source>
</evidence>
<evidence type="ECO:0000313" key="1">
    <source>
        <dbReference type="EMBL" id="OGY92727.1"/>
    </source>
</evidence>
<comment type="caution">
    <text evidence="1">The sequence shown here is derived from an EMBL/GenBank/DDBJ whole genome shotgun (WGS) entry which is preliminary data.</text>
</comment>
<dbReference type="Proteomes" id="UP000178109">
    <property type="component" value="Unassembled WGS sequence"/>
</dbReference>
<proteinExistence type="predicted"/>
<organism evidence="1 2">
    <name type="scientific">Candidatus Komeilibacteria bacterium RIFCSPLOWO2_02_FULL_48_11</name>
    <dbReference type="NCBI Taxonomy" id="1798553"/>
    <lineage>
        <taxon>Bacteria</taxon>
        <taxon>Candidatus Komeiliibacteriota</taxon>
    </lineage>
</organism>
<protein>
    <submittedName>
        <fullName evidence="1">Uncharacterized protein</fullName>
    </submittedName>
</protein>
<gene>
    <name evidence="1" type="ORF">A3H70_00855</name>
</gene>
<name>A0A1G2BX19_9BACT</name>
<accession>A0A1G2BX19</accession>
<dbReference type="STRING" id="1798553.A3H70_00855"/>
<reference evidence="1 2" key="1">
    <citation type="journal article" date="2016" name="Nat. Commun.">
        <title>Thousands of microbial genomes shed light on interconnected biogeochemical processes in an aquifer system.</title>
        <authorList>
            <person name="Anantharaman K."/>
            <person name="Brown C.T."/>
            <person name="Hug L.A."/>
            <person name="Sharon I."/>
            <person name="Castelle C.J."/>
            <person name="Probst A.J."/>
            <person name="Thomas B.C."/>
            <person name="Singh A."/>
            <person name="Wilkins M.J."/>
            <person name="Karaoz U."/>
            <person name="Brodie E.L."/>
            <person name="Williams K.H."/>
            <person name="Hubbard S.S."/>
            <person name="Banfield J.F."/>
        </authorList>
    </citation>
    <scope>NUCLEOTIDE SEQUENCE [LARGE SCALE GENOMIC DNA]</scope>
</reference>
<dbReference type="AlphaFoldDB" id="A0A1G2BX19"/>
<sequence>MTEEKWQQLIGQIKDRCQVTSSQKRLGDFEGEEIDVVLFTNQTEESYILDVPIRQRVAKALDAKLKISIN</sequence>
<dbReference type="EMBL" id="MHKO01000016">
    <property type="protein sequence ID" value="OGY92727.1"/>
    <property type="molecule type" value="Genomic_DNA"/>
</dbReference>